<dbReference type="PRINTS" id="PR00081">
    <property type="entry name" value="GDHRDH"/>
</dbReference>
<gene>
    <name evidence="3" type="ORF">HLUCCA11_22500</name>
</gene>
<dbReference type="InterPro" id="IPR002347">
    <property type="entry name" value="SDR_fam"/>
</dbReference>
<dbReference type="Proteomes" id="UP000050465">
    <property type="component" value="Unassembled WGS sequence"/>
</dbReference>
<evidence type="ECO:0000256" key="2">
    <source>
        <dbReference type="ARBA" id="ARBA00023002"/>
    </source>
</evidence>
<organism evidence="3 4">
    <name type="scientific">Phormidesmis priestleyi Ana</name>
    <dbReference type="NCBI Taxonomy" id="1666911"/>
    <lineage>
        <taxon>Bacteria</taxon>
        <taxon>Bacillati</taxon>
        <taxon>Cyanobacteriota</taxon>
        <taxon>Cyanophyceae</taxon>
        <taxon>Leptolyngbyales</taxon>
        <taxon>Leptolyngbyaceae</taxon>
        <taxon>Phormidesmis</taxon>
    </lineage>
</organism>
<dbReference type="PROSITE" id="PS00061">
    <property type="entry name" value="ADH_SHORT"/>
    <property type="match status" value="1"/>
</dbReference>
<dbReference type="PANTHER" id="PTHR24321:SF8">
    <property type="entry name" value="ESTRADIOL 17-BETA-DEHYDROGENASE 8-RELATED"/>
    <property type="match status" value="1"/>
</dbReference>
<protein>
    <submittedName>
        <fullName evidence="3">Dehydrogenase</fullName>
    </submittedName>
</protein>
<comment type="caution">
    <text evidence="3">The sequence shown here is derived from an EMBL/GenBank/DDBJ whole genome shotgun (WGS) entry which is preliminary data.</text>
</comment>
<proteinExistence type="inferred from homology"/>
<name>A0A0P8D7D7_9CYAN</name>
<dbReference type="GO" id="GO:0016491">
    <property type="term" value="F:oxidoreductase activity"/>
    <property type="evidence" value="ECO:0007669"/>
    <property type="project" value="UniProtKB-KW"/>
</dbReference>
<dbReference type="Pfam" id="PF13561">
    <property type="entry name" value="adh_short_C2"/>
    <property type="match status" value="1"/>
</dbReference>
<evidence type="ECO:0000313" key="4">
    <source>
        <dbReference type="Proteomes" id="UP000050465"/>
    </source>
</evidence>
<evidence type="ECO:0000313" key="3">
    <source>
        <dbReference type="EMBL" id="KPQ32027.1"/>
    </source>
</evidence>
<keyword evidence="2" id="KW-0560">Oxidoreductase</keyword>
<sequence>MFGLDNKVAVVTGGASGIGEAIVQRFLKAGAIVYSIDLVNASIEGAISLLGDVSKEADIERLLAQAAAATGYIDILVNNAGIQPLGIPFSDLTETTLRRTFEVNVHGVAFGVKHGPTFMPERGGRIINTTSFVGIIGIPLGSAYAVSKAAVVQMTKCAAIELAAKRITVNAIAPGTVLTPAVTNIPNNPEIPFVSSRTPLGRLAKSAEIASAFHFLASDEAAYITGAILPVDGGITAGWERYDLPPPDPHM</sequence>
<dbReference type="AlphaFoldDB" id="A0A0P8D7D7"/>
<dbReference type="Gene3D" id="3.40.50.720">
    <property type="entry name" value="NAD(P)-binding Rossmann-like Domain"/>
    <property type="match status" value="1"/>
</dbReference>
<dbReference type="SUPFAM" id="SSF51735">
    <property type="entry name" value="NAD(P)-binding Rossmann-fold domains"/>
    <property type="match status" value="1"/>
</dbReference>
<dbReference type="InterPro" id="IPR020904">
    <property type="entry name" value="Sc_DH/Rdtase_CS"/>
</dbReference>
<evidence type="ECO:0000256" key="1">
    <source>
        <dbReference type="ARBA" id="ARBA00006484"/>
    </source>
</evidence>
<dbReference type="CDD" id="cd05233">
    <property type="entry name" value="SDR_c"/>
    <property type="match status" value="1"/>
</dbReference>
<dbReference type="InterPro" id="IPR036291">
    <property type="entry name" value="NAD(P)-bd_dom_sf"/>
</dbReference>
<comment type="similarity">
    <text evidence="1">Belongs to the short-chain dehydrogenases/reductases (SDR) family.</text>
</comment>
<reference evidence="3 4" key="1">
    <citation type="submission" date="2015-09" db="EMBL/GenBank/DDBJ databases">
        <title>Identification and resolution of microdiversity through metagenomic sequencing of parallel consortia.</title>
        <authorList>
            <person name="Nelson W.C."/>
            <person name="Romine M.F."/>
            <person name="Lindemann S.R."/>
        </authorList>
    </citation>
    <scope>NUCLEOTIDE SEQUENCE [LARGE SCALE GENOMIC DNA]</scope>
    <source>
        <strain evidence="3">Ana</strain>
    </source>
</reference>
<dbReference type="PRINTS" id="PR00080">
    <property type="entry name" value="SDRFAMILY"/>
</dbReference>
<dbReference type="PANTHER" id="PTHR24321">
    <property type="entry name" value="DEHYDROGENASES, SHORT CHAIN"/>
    <property type="match status" value="1"/>
</dbReference>
<accession>A0A0P8D7D7</accession>
<dbReference type="STRING" id="1666911.HLUCCA11_22500"/>
<dbReference type="FunFam" id="3.40.50.720:FF:000084">
    <property type="entry name" value="Short-chain dehydrogenase reductase"/>
    <property type="match status" value="1"/>
</dbReference>
<dbReference type="EMBL" id="LJZR01000072">
    <property type="protein sequence ID" value="KPQ32027.1"/>
    <property type="molecule type" value="Genomic_DNA"/>
</dbReference>